<reference evidence="2" key="1">
    <citation type="journal article" date="2012" name="Nature">
        <title>The tomato genome sequence provides insights into fleshy fruit evolution.</title>
        <authorList>
            <consortium name="Tomato Genome Consortium"/>
        </authorList>
    </citation>
    <scope>NUCLEOTIDE SEQUENCE [LARGE SCALE GENOMIC DNA]</scope>
    <source>
        <strain evidence="2">cv. Heinz 1706</strain>
    </source>
</reference>
<accession>A0A494G9N7</accession>
<protein>
    <submittedName>
        <fullName evidence="2">Uncharacterized protein</fullName>
    </submittedName>
</protein>
<name>A0A494G9N7_SOLLC</name>
<organism evidence="2">
    <name type="scientific">Solanum lycopersicum</name>
    <name type="common">Tomato</name>
    <name type="synonym">Lycopersicon esculentum</name>
    <dbReference type="NCBI Taxonomy" id="4081"/>
    <lineage>
        <taxon>Eukaryota</taxon>
        <taxon>Viridiplantae</taxon>
        <taxon>Streptophyta</taxon>
        <taxon>Embryophyta</taxon>
        <taxon>Tracheophyta</taxon>
        <taxon>Spermatophyta</taxon>
        <taxon>Magnoliopsida</taxon>
        <taxon>eudicotyledons</taxon>
        <taxon>Gunneridae</taxon>
        <taxon>Pentapetalae</taxon>
        <taxon>asterids</taxon>
        <taxon>lamiids</taxon>
        <taxon>Solanales</taxon>
        <taxon>Solanaceae</taxon>
        <taxon>Solanoideae</taxon>
        <taxon>Solaneae</taxon>
        <taxon>Solanum</taxon>
        <taxon>Solanum subgen. Lycopersicon</taxon>
    </lineage>
</organism>
<proteinExistence type="predicted"/>
<reference evidence="2" key="2">
    <citation type="submission" date="2019-04" db="UniProtKB">
        <authorList>
            <consortium name="EnsemblPlants"/>
        </authorList>
    </citation>
    <scope>IDENTIFICATION</scope>
    <source>
        <strain evidence="2">cv. Heinz 1706</strain>
    </source>
</reference>
<dbReference type="PaxDb" id="4081-Solyc00g090660.1.1"/>
<dbReference type="Gramene" id="Solyc00g090660.1.1">
    <property type="protein sequence ID" value="Solyc00g090660.1.1.1.CDS"/>
    <property type="gene ID" value="Solyc00g090660.1"/>
</dbReference>
<feature type="region of interest" description="Disordered" evidence="1">
    <location>
        <begin position="1"/>
        <end position="21"/>
    </location>
</feature>
<evidence type="ECO:0000256" key="1">
    <source>
        <dbReference type="SAM" id="MobiDB-lite"/>
    </source>
</evidence>
<evidence type="ECO:0000313" key="2">
    <source>
        <dbReference type="EnsemblPlants" id="Solyc00g090660.1.1.1.CDS"/>
    </source>
</evidence>
<dbReference type="AlphaFoldDB" id="A0A494G9N7"/>
<keyword evidence="3" id="KW-1185">Reference proteome</keyword>
<dbReference type="Proteomes" id="UP000004994">
    <property type="component" value="Unassembled WGS sequence"/>
</dbReference>
<sequence>MVGKQSSAELNGLETIDSGTAVRDRRQHRGVLLRLRRCPTTPINLLLPPPYNVHLSSILDRPL</sequence>
<evidence type="ECO:0000313" key="3">
    <source>
        <dbReference type="Proteomes" id="UP000004994"/>
    </source>
</evidence>
<dbReference type="EnsemblPlants" id="Solyc00g090660.1.1">
    <property type="protein sequence ID" value="Solyc00g090660.1.1.1.CDS"/>
    <property type="gene ID" value="Solyc00g090660.1"/>
</dbReference>
<dbReference type="InParanoid" id="A0A494G9N7"/>